<dbReference type="InterPro" id="IPR003010">
    <property type="entry name" value="C-N_Hydrolase"/>
</dbReference>
<dbReference type="PROSITE" id="PS50263">
    <property type="entry name" value="CN_HYDROLASE"/>
    <property type="match status" value="1"/>
</dbReference>
<feature type="domain" description="CN hydrolase" evidence="2">
    <location>
        <begin position="1"/>
        <end position="235"/>
    </location>
</feature>
<evidence type="ECO:0000256" key="1">
    <source>
        <dbReference type="ARBA" id="ARBA00022801"/>
    </source>
</evidence>
<name>A0A4S3MKR7_9RHOB</name>
<dbReference type="InterPro" id="IPR050345">
    <property type="entry name" value="Aliph_Amidase/BUP"/>
</dbReference>
<evidence type="ECO:0000313" key="3">
    <source>
        <dbReference type="EMBL" id="THD82363.1"/>
    </source>
</evidence>
<dbReference type="SUPFAM" id="SSF56317">
    <property type="entry name" value="Carbon-nitrogen hydrolase"/>
    <property type="match status" value="1"/>
</dbReference>
<dbReference type="AlphaFoldDB" id="A0A4S3MKR7"/>
<proteinExistence type="predicted"/>
<sequence length="255" mass="26299">MRIALWQGPSPAGNVAAGVAALVPMIRAAGAAGASVLVAPEVWLPGYNHGQVAQKALAATAPALDELAAACRAAGCGLVLGYAEAADGAVWNSAVFLDAAGARVANYRKIQLYGPRERALYRAGDAYVTFDLDGRRAALLICYDIEFAPHVAALAAQGVDLILVPTANMAPFTHVVRATVPAMAANYGLSIAYANYCGSEGDLTYVGGSLIAGPHGEVLAQAGDHPALLVADLPPRDPARLSTQLQDFRKVQDAP</sequence>
<dbReference type="EMBL" id="SSND01000004">
    <property type="protein sequence ID" value="THD82363.1"/>
    <property type="molecule type" value="Genomic_DNA"/>
</dbReference>
<dbReference type="GO" id="GO:0016811">
    <property type="term" value="F:hydrolase activity, acting on carbon-nitrogen (but not peptide) bonds, in linear amides"/>
    <property type="evidence" value="ECO:0007669"/>
    <property type="project" value="UniProtKB-ARBA"/>
</dbReference>
<dbReference type="RefSeq" id="WP_136395472.1">
    <property type="nucleotide sequence ID" value="NZ_SSND01000004.1"/>
</dbReference>
<reference evidence="3 4" key="1">
    <citation type="submission" date="2019-04" db="EMBL/GenBank/DDBJ databases">
        <title>Draft genome sequence of Gemmobacter aestuarii sp. nov.</title>
        <authorList>
            <person name="Hameed A."/>
            <person name="Lin S.-Y."/>
            <person name="Shahina M."/>
            <person name="Lai W.-A."/>
            <person name="Young C.-C."/>
        </authorList>
    </citation>
    <scope>NUCLEOTIDE SEQUENCE [LARGE SCALE GENOMIC DNA]</scope>
    <source>
        <strain evidence="3 4">CC-PW-75</strain>
    </source>
</reference>
<keyword evidence="4" id="KW-1185">Reference proteome</keyword>
<organism evidence="3 4">
    <name type="scientific">Aliigemmobacter aestuarii</name>
    <dbReference type="NCBI Taxonomy" id="1445661"/>
    <lineage>
        <taxon>Bacteria</taxon>
        <taxon>Pseudomonadati</taxon>
        <taxon>Pseudomonadota</taxon>
        <taxon>Alphaproteobacteria</taxon>
        <taxon>Rhodobacterales</taxon>
        <taxon>Paracoccaceae</taxon>
        <taxon>Aliigemmobacter</taxon>
    </lineage>
</organism>
<protein>
    <submittedName>
        <fullName evidence="3">Nitrilase</fullName>
    </submittedName>
</protein>
<gene>
    <name evidence="3" type="ORF">E7811_15020</name>
</gene>
<dbReference type="OrthoDB" id="9811121at2"/>
<dbReference type="PANTHER" id="PTHR43674:SF2">
    <property type="entry name" value="BETA-UREIDOPROPIONASE"/>
    <property type="match status" value="1"/>
</dbReference>
<dbReference type="Proteomes" id="UP000309450">
    <property type="component" value="Unassembled WGS sequence"/>
</dbReference>
<evidence type="ECO:0000313" key="4">
    <source>
        <dbReference type="Proteomes" id="UP000309450"/>
    </source>
</evidence>
<evidence type="ECO:0000259" key="2">
    <source>
        <dbReference type="PROSITE" id="PS50263"/>
    </source>
</evidence>
<dbReference type="Pfam" id="PF00795">
    <property type="entry name" value="CN_hydrolase"/>
    <property type="match status" value="1"/>
</dbReference>
<dbReference type="PANTHER" id="PTHR43674">
    <property type="entry name" value="NITRILASE C965.09-RELATED"/>
    <property type="match status" value="1"/>
</dbReference>
<dbReference type="Gene3D" id="3.60.110.10">
    <property type="entry name" value="Carbon-nitrogen hydrolase"/>
    <property type="match status" value="1"/>
</dbReference>
<keyword evidence="1" id="KW-0378">Hydrolase</keyword>
<dbReference type="InterPro" id="IPR036526">
    <property type="entry name" value="C-N_Hydrolase_sf"/>
</dbReference>
<accession>A0A4S3MKR7</accession>
<comment type="caution">
    <text evidence="3">The sequence shown here is derived from an EMBL/GenBank/DDBJ whole genome shotgun (WGS) entry which is preliminary data.</text>
</comment>